<evidence type="ECO:0000313" key="1">
    <source>
        <dbReference type="EMBL" id="CDL80849.1"/>
    </source>
</evidence>
<gene>
    <name evidence="1" type="ORF">XSR1_10291</name>
</gene>
<keyword evidence="2" id="KW-1185">Reference proteome</keyword>
<dbReference type="EMBL" id="CBXF010000001">
    <property type="protein sequence ID" value="CDL80849.1"/>
    <property type="molecule type" value="Genomic_DNA"/>
</dbReference>
<evidence type="ECO:0000313" key="2">
    <source>
        <dbReference type="Proteomes" id="UP000019202"/>
    </source>
</evidence>
<name>W1IQY9_9GAMM</name>
<comment type="caution">
    <text evidence="1">The sequence shown here is derived from an EMBL/GenBank/DDBJ whole genome shotgun (WGS) entry which is preliminary data.</text>
</comment>
<dbReference type="RefSeq" id="WP_038233912.1">
    <property type="nucleotide sequence ID" value="NZ_CAWLWS010000001.1"/>
</dbReference>
<reference evidence="1" key="1">
    <citation type="submission" date="2013-11" db="EMBL/GenBank/DDBJ databases">
        <title>Draft genome sequence and annotation of the entomopathogenic bacteria, Xenorhabdus cabanillasi strain JM26 and Xenorhabdus szentirmai strain DSM 16338.</title>
        <authorList>
            <person name="Gualtieri M."/>
            <person name="Ogier J.C."/>
            <person name="Pages S."/>
            <person name="Givaudan A."/>
            <person name="Gaudriault S."/>
        </authorList>
    </citation>
    <scope>NUCLEOTIDE SEQUENCE [LARGE SCALE GENOMIC DNA]</scope>
    <source>
        <strain evidence="1">DSM 16338</strain>
    </source>
</reference>
<accession>W1IQY9</accession>
<protein>
    <submittedName>
        <fullName evidence="1">Uncharacterized protein</fullName>
    </submittedName>
</protein>
<dbReference type="AlphaFoldDB" id="W1IQY9"/>
<proteinExistence type="predicted"/>
<sequence>MINCKTASDEDLIKELQKLASSSVLITDKGKEFIRIKRNLGMGEYPVAALVGDLYGLKSTLILLTNINIHFARIESFELYHSQYPITSINSYKCNHDFLLPKLIFNINHQEHIFHNIEEKTLTAFILQLKRIVKNPAIDNKKSRYHNIIKYLPQRLPKLASQHLITQKSLLYIRKIPLKN</sequence>
<dbReference type="OrthoDB" id="6444720at2"/>
<dbReference type="Proteomes" id="UP000019202">
    <property type="component" value="Unassembled WGS sequence"/>
</dbReference>
<organism evidence="1 2">
    <name type="scientific">Xenorhabdus szentirmaii DSM 16338</name>
    <dbReference type="NCBI Taxonomy" id="1427518"/>
    <lineage>
        <taxon>Bacteria</taxon>
        <taxon>Pseudomonadati</taxon>
        <taxon>Pseudomonadota</taxon>
        <taxon>Gammaproteobacteria</taxon>
        <taxon>Enterobacterales</taxon>
        <taxon>Morganellaceae</taxon>
        <taxon>Xenorhabdus</taxon>
    </lineage>
</organism>